<evidence type="ECO:0000313" key="2">
    <source>
        <dbReference type="Proteomes" id="UP001519460"/>
    </source>
</evidence>
<organism evidence="1 2">
    <name type="scientific">Batillaria attramentaria</name>
    <dbReference type="NCBI Taxonomy" id="370345"/>
    <lineage>
        <taxon>Eukaryota</taxon>
        <taxon>Metazoa</taxon>
        <taxon>Spiralia</taxon>
        <taxon>Lophotrochozoa</taxon>
        <taxon>Mollusca</taxon>
        <taxon>Gastropoda</taxon>
        <taxon>Caenogastropoda</taxon>
        <taxon>Sorbeoconcha</taxon>
        <taxon>Cerithioidea</taxon>
        <taxon>Batillariidae</taxon>
        <taxon>Batillaria</taxon>
    </lineage>
</organism>
<proteinExistence type="predicted"/>
<dbReference type="AlphaFoldDB" id="A0ABD0K1F2"/>
<dbReference type="Proteomes" id="UP001519460">
    <property type="component" value="Unassembled WGS sequence"/>
</dbReference>
<sequence length="82" mass="9272">MSYTHDFFYLATLWAQQLVNKGERPVSEGGSLNRNLSPCSTYDDLVFVRFNSLKLCQPQRTLSDSVWLNAKILAELKTSGLS</sequence>
<dbReference type="EMBL" id="JACVVK020000272">
    <property type="protein sequence ID" value="KAK7480869.1"/>
    <property type="molecule type" value="Genomic_DNA"/>
</dbReference>
<keyword evidence="2" id="KW-1185">Reference proteome</keyword>
<gene>
    <name evidence="1" type="ORF">BaRGS_00027870</name>
</gene>
<evidence type="ECO:0000313" key="1">
    <source>
        <dbReference type="EMBL" id="KAK7480869.1"/>
    </source>
</evidence>
<protein>
    <submittedName>
        <fullName evidence="1">Uncharacterized protein</fullName>
    </submittedName>
</protein>
<name>A0ABD0K1F2_9CAEN</name>
<reference evidence="1 2" key="1">
    <citation type="journal article" date="2023" name="Sci. Data">
        <title>Genome assembly of the Korean intertidal mud-creeper Batillaria attramentaria.</title>
        <authorList>
            <person name="Patra A.K."/>
            <person name="Ho P.T."/>
            <person name="Jun S."/>
            <person name="Lee S.J."/>
            <person name="Kim Y."/>
            <person name="Won Y.J."/>
        </authorList>
    </citation>
    <scope>NUCLEOTIDE SEQUENCE [LARGE SCALE GENOMIC DNA]</scope>
    <source>
        <strain evidence="1">Wonlab-2016</strain>
    </source>
</reference>
<comment type="caution">
    <text evidence="1">The sequence shown here is derived from an EMBL/GenBank/DDBJ whole genome shotgun (WGS) entry which is preliminary data.</text>
</comment>
<accession>A0ABD0K1F2</accession>